<sequence>MRFLSINKVEPGTVLAKPLYGNQGVILLRENVVLTENILSRLKAMGYTGLYIEDEISEGIVIEDVVAEGLKLRTASRLEEIINGNGNIAEMFPMIQDIVSSIITNKDVELSMRNLWGHHEYTYLHCVNVAILAVSVGIKMNLPEDDLIYLGTAGMLHDIGKNKIPSSLLDKKGKLSDEEFGILKKHPEFGYDMLTSAQELNSVTRAGVLQHHERYDGSGYPRGLKGNEITLYARILAVADTYDAMTSDRAYRDAYAPSEAVEYLMGNGDQLYDNLVIDAFVRCVTIYPLGSCVELNNGVRAVVVMNYQDCVLRPLLRTIESKEMIDLKNDTRYLNLCITKLVI</sequence>
<organism evidence="3 4">
    <name type="scientific">Anaerocolumna jejuensis DSM 15929</name>
    <dbReference type="NCBI Taxonomy" id="1121322"/>
    <lineage>
        <taxon>Bacteria</taxon>
        <taxon>Bacillati</taxon>
        <taxon>Bacillota</taxon>
        <taxon>Clostridia</taxon>
        <taxon>Lachnospirales</taxon>
        <taxon>Lachnospiraceae</taxon>
        <taxon>Anaerocolumna</taxon>
    </lineage>
</organism>
<dbReference type="InterPro" id="IPR003607">
    <property type="entry name" value="HD/PDEase_dom"/>
</dbReference>
<feature type="domain" description="HD" evidence="1">
    <location>
        <begin position="122"/>
        <end position="245"/>
    </location>
</feature>
<name>A0A1M6TUG0_9FIRM</name>
<dbReference type="PROSITE" id="PS51832">
    <property type="entry name" value="HD_GYP"/>
    <property type="match status" value="1"/>
</dbReference>
<dbReference type="InterPro" id="IPR037522">
    <property type="entry name" value="HD_GYP_dom"/>
</dbReference>
<evidence type="ECO:0000259" key="1">
    <source>
        <dbReference type="PROSITE" id="PS51831"/>
    </source>
</evidence>
<protein>
    <submittedName>
        <fullName evidence="3">HD-GYP domain, c-di-GMP phosphodiesterase class II (Or its inactivated variant)</fullName>
    </submittedName>
</protein>
<dbReference type="Pfam" id="PF13487">
    <property type="entry name" value="HD_5"/>
    <property type="match status" value="1"/>
</dbReference>
<reference evidence="3 4" key="1">
    <citation type="submission" date="2016-11" db="EMBL/GenBank/DDBJ databases">
        <authorList>
            <person name="Jaros S."/>
            <person name="Januszkiewicz K."/>
            <person name="Wedrychowicz H."/>
        </authorList>
    </citation>
    <scope>NUCLEOTIDE SEQUENCE [LARGE SCALE GENOMIC DNA]</scope>
    <source>
        <strain evidence="3 4">DSM 15929</strain>
    </source>
</reference>
<dbReference type="Proteomes" id="UP000184386">
    <property type="component" value="Unassembled WGS sequence"/>
</dbReference>
<dbReference type="SUPFAM" id="SSF109604">
    <property type="entry name" value="HD-domain/PDEase-like"/>
    <property type="match status" value="1"/>
</dbReference>
<dbReference type="PANTHER" id="PTHR43155">
    <property type="entry name" value="CYCLIC DI-GMP PHOSPHODIESTERASE PA4108-RELATED"/>
    <property type="match status" value="1"/>
</dbReference>
<dbReference type="CDD" id="cd00077">
    <property type="entry name" value="HDc"/>
    <property type="match status" value="1"/>
</dbReference>
<dbReference type="InterPro" id="IPR006674">
    <property type="entry name" value="HD_domain"/>
</dbReference>
<evidence type="ECO:0000259" key="2">
    <source>
        <dbReference type="PROSITE" id="PS51832"/>
    </source>
</evidence>
<keyword evidence="4" id="KW-1185">Reference proteome</keyword>
<gene>
    <name evidence="3" type="ORF">SAMN02745136_02878</name>
</gene>
<dbReference type="Gene3D" id="1.10.3210.10">
    <property type="entry name" value="Hypothetical protein af1432"/>
    <property type="match status" value="1"/>
</dbReference>
<dbReference type="AlphaFoldDB" id="A0A1M6TUG0"/>
<dbReference type="EMBL" id="FRAC01000014">
    <property type="protein sequence ID" value="SHK60556.1"/>
    <property type="molecule type" value="Genomic_DNA"/>
</dbReference>
<feature type="domain" description="HD-GYP" evidence="2">
    <location>
        <begin position="94"/>
        <end position="296"/>
    </location>
</feature>
<dbReference type="OrthoDB" id="9804747at2"/>
<dbReference type="PANTHER" id="PTHR43155:SF2">
    <property type="entry name" value="CYCLIC DI-GMP PHOSPHODIESTERASE PA4108"/>
    <property type="match status" value="1"/>
</dbReference>
<dbReference type="STRING" id="1121322.SAMN02745136_02878"/>
<proteinExistence type="predicted"/>
<evidence type="ECO:0000313" key="4">
    <source>
        <dbReference type="Proteomes" id="UP000184386"/>
    </source>
</evidence>
<dbReference type="SMART" id="SM00471">
    <property type="entry name" value="HDc"/>
    <property type="match status" value="1"/>
</dbReference>
<accession>A0A1M6TUG0</accession>
<dbReference type="PROSITE" id="PS51831">
    <property type="entry name" value="HD"/>
    <property type="match status" value="1"/>
</dbReference>
<dbReference type="RefSeq" id="WP_073277104.1">
    <property type="nucleotide sequence ID" value="NZ_FRAC01000014.1"/>
</dbReference>
<evidence type="ECO:0000313" key="3">
    <source>
        <dbReference type="EMBL" id="SHK60556.1"/>
    </source>
</evidence>